<dbReference type="RefSeq" id="XP_005828036.1">
    <property type="nucleotide sequence ID" value="XM_005827979.1"/>
</dbReference>
<evidence type="ECO:0000313" key="3">
    <source>
        <dbReference type="EnsemblProtists" id="EKX41056"/>
    </source>
</evidence>
<name>L1IXU1_GUITC</name>
<dbReference type="GO" id="GO:0004197">
    <property type="term" value="F:cysteine-type endopeptidase activity"/>
    <property type="evidence" value="ECO:0007669"/>
    <property type="project" value="InterPro"/>
</dbReference>
<dbReference type="KEGG" id="gtt:GUITHDRAFT_112792"/>
<dbReference type="Pfam" id="PF00656">
    <property type="entry name" value="Peptidase_C14"/>
    <property type="match status" value="1"/>
</dbReference>
<evidence type="ECO:0000313" key="4">
    <source>
        <dbReference type="Proteomes" id="UP000011087"/>
    </source>
</evidence>
<reference evidence="2 4" key="1">
    <citation type="journal article" date="2012" name="Nature">
        <title>Algal genomes reveal evolutionary mosaicism and the fate of nucleomorphs.</title>
        <authorList>
            <consortium name="DOE Joint Genome Institute"/>
            <person name="Curtis B.A."/>
            <person name="Tanifuji G."/>
            <person name="Burki F."/>
            <person name="Gruber A."/>
            <person name="Irimia M."/>
            <person name="Maruyama S."/>
            <person name="Arias M.C."/>
            <person name="Ball S.G."/>
            <person name="Gile G.H."/>
            <person name="Hirakawa Y."/>
            <person name="Hopkins J.F."/>
            <person name="Kuo A."/>
            <person name="Rensing S.A."/>
            <person name="Schmutz J."/>
            <person name="Symeonidi A."/>
            <person name="Elias M."/>
            <person name="Eveleigh R.J."/>
            <person name="Herman E.K."/>
            <person name="Klute M.J."/>
            <person name="Nakayama T."/>
            <person name="Obornik M."/>
            <person name="Reyes-Prieto A."/>
            <person name="Armbrust E.V."/>
            <person name="Aves S.J."/>
            <person name="Beiko R.G."/>
            <person name="Coutinho P."/>
            <person name="Dacks J.B."/>
            <person name="Durnford D.G."/>
            <person name="Fast N.M."/>
            <person name="Green B.R."/>
            <person name="Grisdale C.J."/>
            <person name="Hempel F."/>
            <person name="Henrissat B."/>
            <person name="Hoppner M.P."/>
            <person name="Ishida K."/>
            <person name="Kim E."/>
            <person name="Koreny L."/>
            <person name="Kroth P.G."/>
            <person name="Liu Y."/>
            <person name="Malik S.B."/>
            <person name="Maier U.G."/>
            <person name="McRose D."/>
            <person name="Mock T."/>
            <person name="Neilson J.A."/>
            <person name="Onodera N.T."/>
            <person name="Poole A.M."/>
            <person name="Pritham E.J."/>
            <person name="Richards T.A."/>
            <person name="Rocap G."/>
            <person name="Roy S.W."/>
            <person name="Sarai C."/>
            <person name="Schaack S."/>
            <person name="Shirato S."/>
            <person name="Slamovits C.H."/>
            <person name="Spencer D.F."/>
            <person name="Suzuki S."/>
            <person name="Worden A.Z."/>
            <person name="Zauner S."/>
            <person name="Barry K."/>
            <person name="Bell C."/>
            <person name="Bharti A.K."/>
            <person name="Crow J.A."/>
            <person name="Grimwood J."/>
            <person name="Kramer R."/>
            <person name="Lindquist E."/>
            <person name="Lucas S."/>
            <person name="Salamov A."/>
            <person name="McFadden G.I."/>
            <person name="Lane C.E."/>
            <person name="Keeling P.J."/>
            <person name="Gray M.W."/>
            <person name="Grigoriev I.V."/>
            <person name="Archibald J.M."/>
        </authorList>
    </citation>
    <scope>NUCLEOTIDE SEQUENCE</scope>
    <source>
        <strain evidence="2 4">CCMP2712</strain>
    </source>
</reference>
<evidence type="ECO:0000259" key="1">
    <source>
        <dbReference type="Pfam" id="PF00656"/>
    </source>
</evidence>
<reference evidence="3" key="3">
    <citation type="submission" date="2016-03" db="UniProtKB">
        <authorList>
            <consortium name="EnsemblProtists"/>
        </authorList>
    </citation>
    <scope>IDENTIFICATION</scope>
</reference>
<reference evidence="4" key="2">
    <citation type="submission" date="2012-11" db="EMBL/GenBank/DDBJ databases">
        <authorList>
            <person name="Kuo A."/>
            <person name="Curtis B.A."/>
            <person name="Tanifuji G."/>
            <person name="Burki F."/>
            <person name="Gruber A."/>
            <person name="Irimia M."/>
            <person name="Maruyama S."/>
            <person name="Arias M.C."/>
            <person name="Ball S.G."/>
            <person name="Gile G.H."/>
            <person name="Hirakawa Y."/>
            <person name="Hopkins J.F."/>
            <person name="Rensing S.A."/>
            <person name="Schmutz J."/>
            <person name="Symeonidi A."/>
            <person name="Elias M."/>
            <person name="Eveleigh R.J."/>
            <person name="Herman E.K."/>
            <person name="Klute M.J."/>
            <person name="Nakayama T."/>
            <person name="Obornik M."/>
            <person name="Reyes-Prieto A."/>
            <person name="Armbrust E.V."/>
            <person name="Aves S.J."/>
            <person name="Beiko R.G."/>
            <person name="Coutinho P."/>
            <person name="Dacks J.B."/>
            <person name="Durnford D.G."/>
            <person name="Fast N.M."/>
            <person name="Green B.R."/>
            <person name="Grisdale C."/>
            <person name="Hempe F."/>
            <person name="Henrissat B."/>
            <person name="Hoppner M.P."/>
            <person name="Ishida K.-I."/>
            <person name="Kim E."/>
            <person name="Koreny L."/>
            <person name="Kroth P.G."/>
            <person name="Liu Y."/>
            <person name="Malik S.-B."/>
            <person name="Maier U.G."/>
            <person name="McRose D."/>
            <person name="Mock T."/>
            <person name="Neilson J.A."/>
            <person name="Onodera N.T."/>
            <person name="Poole A.M."/>
            <person name="Pritham E.J."/>
            <person name="Richards T.A."/>
            <person name="Rocap G."/>
            <person name="Roy S.W."/>
            <person name="Sarai C."/>
            <person name="Schaack S."/>
            <person name="Shirato S."/>
            <person name="Slamovits C.H."/>
            <person name="Spencer D.F."/>
            <person name="Suzuki S."/>
            <person name="Worden A.Z."/>
            <person name="Zauner S."/>
            <person name="Barry K."/>
            <person name="Bell C."/>
            <person name="Bharti A.K."/>
            <person name="Crow J.A."/>
            <person name="Grimwood J."/>
            <person name="Kramer R."/>
            <person name="Lindquist E."/>
            <person name="Lucas S."/>
            <person name="Salamov A."/>
            <person name="McFadden G.I."/>
            <person name="Lane C.E."/>
            <person name="Keeling P.J."/>
            <person name="Gray M.W."/>
            <person name="Grigoriev I.V."/>
            <person name="Archibald J.M."/>
        </authorList>
    </citation>
    <scope>NUCLEOTIDE SEQUENCE</scope>
    <source>
        <strain evidence="4">CCMP2712</strain>
    </source>
</reference>
<dbReference type="AlphaFoldDB" id="L1IXU1"/>
<gene>
    <name evidence="2" type="ORF">GUITHDRAFT_112792</name>
</gene>
<proteinExistence type="predicted"/>
<dbReference type="GO" id="GO:0006508">
    <property type="term" value="P:proteolysis"/>
    <property type="evidence" value="ECO:0007669"/>
    <property type="project" value="InterPro"/>
</dbReference>
<dbReference type="PaxDb" id="55529-EKX41056"/>
<protein>
    <recommendedName>
        <fullName evidence="1">Peptidase C14 caspase domain-containing protein</fullName>
    </recommendedName>
</protein>
<dbReference type="InterPro" id="IPR011600">
    <property type="entry name" value="Pept_C14_caspase"/>
</dbReference>
<sequence length="216" mass="24698">MLNLDVQNTADLGRFLRSGFKDLSRDSPQQVILFYAGHGAQLPTGEVYMIPGDCSNDDLSSLGSIDICALSISSALRFWSEAFKKDSKARLLIIFDACRKIIENFPVKAGYNVEQPSKPTEDIQLKQWALYMTCPSGSKTFDDSEFMKYLMHDIKGVFGINNELKEVLDHAANHCENVSEFNRYKIATPLWKKTFQIKNYPGFKQLRQQEKLQRRL</sequence>
<evidence type="ECO:0000313" key="2">
    <source>
        <dbReference type="EMBL" id="EKX41056.1"/>
    </source>
</evidence>
<dbReference type="GeneID" id="17297755"/>
<organism evidence="2">
    <name type="scientific">Guillardia theta (strain CCMP2712)</name>
    <name type="common">Cryptophyte</name>
    <dbReference type="NCBI Taxonomy" id="905079"/>
    <lineage>
        <taxon>Eukaryota</taxon>
        <taxon>Cryptophyceae</taxon>
        <taxon>Pyrenomonadales</taxon>
        <taxon>Geminigeraceae</taxon>
        <taxon>Guillardia</taxon>
    </lineage>
</organism>
<dbReference type="Proteomes" id="UP000011087">
    <property type="component" value="Unassembled WGS sequence"/>
</dbReference>
<feature type="domain" description="Peptidase C14 caspase" evidence="1">
    <location>
        <begin position="25"/>
        <end position="145"/>
    </location>
</feature>
<dbReference type="EMBL" id="JH993026">
    <property type="protein sequence ID" value="EKX41056.1"/>
    <property type="molecule type" value="Genomic_DNA"/>
</dbReference>
<keyword evidence="4" id="KW-1185">Reference proteome</keyword>
<dbReference type="Gene3D" id="3.40.50.1460">
    <property type="match status" value="1"/>
</dbReference>
<dbReference type="EnsemblProtists" id="EKX41056">
    <property type="protein sequence ID" value="EKX41056"/>
    <property type="gene ID" value="GUITHDRAFT_112792"/>
</dbReference>
<dbReference type="HOGENOM" id="CLU_1279789_0_0_1"/>
<accession>L1IXU1</accession>